<sequence>MKYIFVIATLLSFQKLSAQIETPVKWAYAAKKINDKEAVVFIKATIDGGWHIYSQNVKDGGPVKTSFTFPASKSYSLNGKTQEPVPVTHFEKSFGMDVSYFEKSVVFQQKIKLKSGKATVKGSLEYMTCNDHKCLPPSDLDFSIEVK</sequence>
<accession>H1Y227</accession>
<proteinExistence type="predicted"/>
<dbReference type="eggNOG" id="COG4232">
    <property type="taxonomic scope" value="Bacteria"/>
</dbReference>
<evidence type="ECO:0000259" key="1">
    <source>
        <dbReference type="Pfam" id="PF11412"/>
    </source>
</evidence>
<gene>
    <name evidence="2" type="ORF">Mucpa_2569</name>
</gene>
<dbReference type="EMBL" id="CM001403">
    <property type="protein sequence ID" value="EHQ26684.1"/>
    <property type="molecule type" value="Genomic_DNA"/>
</dbReference>
<dbReference type="RefSeq" id="WP_008506826.1">
    <property type="nucleotide sequence ID" value="NZ_CM001403.1"/>
</dbReference>
<keyword evidence="3" id="KW-1185">Reference proteome</keyword>
<dbReference type="STRING" id="714943.Mucpa_2569"/>
<dbReference type="Proteomes" id="UP000002774">
    <property type="component" value="Chromosome"/>
</dbReference>
<dbReference type="PANTHER" id="PTHR32234">
    <property type="entry name" value="THIOL:DISULFIDE INTERCHANGE PROTEIN DSBD"/>
    <property type="match status" value="1"/>
</dbReference>
<dbReference type="Pfam" id="PF11412">
    <property type="entry name" value="DsbD_N"/>
    <property type="match status" value="1"/>
</dbReference>
<dbReference type="PANTHER" id="PTHR32234:SF0">
    <property type="entry name" value="THIOL:DISULFIDE INTERCHANGE PROTEIN DSBD"/>
    <property type="match status" value="1"/>
</dbReference>
<evidence type="ECO:0000313" key="2">
    <source>
        <dbReference type="EMBL" id="EHQ26684.1"/>
    </source>
</evidence>
<dbReference type="GO" id="GO:0015035">
    <property type="term" value="F:protein-disulfide reductase activity"/>
    <property type="evidence" value="ECO:0007669"/>
    <property type="project" value="TreeGrafter"/>
</dbReference>
<dbReference type="HOGENOM" id="CLU_137864_0_0_10"/>
<reference evidence="2" key="1">
    <citation type="submission" date="2011-09" db="EMBL/GenBank/DDBJ databases">
        <title>The permanent draft genome of Mucilaginibacter paludis DSM 18603.</title>
        <authorList>
            <consortium name="US DOE Joint Genome Institute (JGI-PGF)"/>
            <person name="Lucas S."/>
            <person name="Han J."/>
            <person name="Lapidus A."/>
            <person name="Bruce D."/>
            <person name="Goodwin L."/>
            <person name="Pitluck S."/>
            <person name="Peters L."/>
            <person name="Kyrpides N."/>
            <person name="Mavromatis K."/>
            <person name="Ivanova N."/>
            <person name="Mikhailova N."/>
            <person name="Held B."/>
            <person name="Detter J.C."/>
            <person name="Tapia R."/>
            <person name="Han C."/>
            <person name="Land M."/>
            <person name="Hauser L."/>
            <person name="Markowitz V."/>
            <person name="Cheng J.-F."/>
            <person name="Hugenholtz P."/>
            <person name="Woyke T."/>
            <person name="Wu D."/>
            <person name="Tindall B."/>
            <person name="Brambilla E."/>
            <person name="Klenk H.-P."/>
            <person name="Eisen J.A."/>
        </authorList>
    </citation>
    <scope>NUCLEOTIDE SEQUENCE [LARGE SCALE GENOMIC DNA]</scope>
    <source>
        <strain evidence="2">DSM 18603</strain>
    </source>
</reference>
<dbReference type="AlphaFoldDB" id="H1Y227"/>
<name>H1Y227_9SPHI</name>
<feature type="domain" description="Thiol:disulfide interchange protein DsbD N-terminal" evidence="1">
    <location>
        <begin position="32"/>
        <end position="139"/>
    </location>
</feature>
<organism evidence="2 3">
    <name type="scientific">Mucilaginibacter paludis DSM 18603</name>
    <dbReference type="NCBI Taxonomy" id="714943"/>
    <lineage>
        <taxon>Bacteria</taxon>
        <taxon>Pseudomonadati</taxon>
        <taxon>Bacteroidota</taxon>
        <taxon>Sphingobacteriia</taxon>
        <taxon>Sphingobacteriales</taxon>
        <taxon>Sphingobacteriaceae</taxon>
        <taxon>Mucilaginibacter</taxon>
    </lineage>
</organism>
<dbReference type="InterPro" id="IPR028250">
    <property type="entry name" value="DsbDN"/>
</dbReference>
<evidence type="ECO:0000313" key="3">
    <source>
        <dbReference type="Proteomes" id="UP000002774"/>
    </source>
</evidence>
<dbReference type="Gene3D" id="2.60.40.1250">
    <property type="entry name" value="Thiol:disulfide interchange protein DsbD, N-terminal domain"/>
    <property type="match status" value="1"/>
</dbReference>
<protein>
    <recommendedName>
        <fullName evidence="1">Thiol:disulfide interchange protein DsbD N-terminal domain-containing protein</fullName>
    </recommendedName>
</protein>
<dbReference type="InterPro" id="IPR036929">
    <property type="entry name" value="DsbDN_sf"/>
</dbReference>
<dbReference type="GO" id="GO:0045454">
    <property type="term" value="P:cell redox homeostasis"/>
    <property type="evidence" value="ECO:0007669"/>
    <property type="project" value="TreeGrafter"/>
</dbReference>
<dbReference type="OrthoDB" id="767251at2"/>